<dbReference type="InterPro" id="IPR011701">
    <property type="entry name" value="MFS"/>
</dbReference>
<dbReference type="AlphaFoldDB" id="A0AAU8DQG6"/>
<feature type="transmembrane region" description="Helical" evidence="7">
    <location>
        <begin position="275"/>
        <end position="298"/>
    </location>
</feature>
<evidence type="ECO:0000256" key="5">
    <source>
        <dbReference type="ARBA" id="ARBA00022989"/>
    </source>
</evidence>
<organism evidence="9">
    <name type="scientific">Nakamurella sp. A5-74</name>
    <dbReference type="NCBI Taxonomy" id="3158264"/>
    <lineage>
        <taxon>Bacteria</taxon>
        <taxon>Bacillati</taxon>
        <taxon>Actinomycetota</taxon>
        <taxon>Actinomycetes</taxon>
        <taxon>Nakamurellales</taxon>
        <taxon>Nakamurellaceae</taxon>
        <taxon>Nakamurella</taxon>
    </lineage>
</organism>
<feature type="transmembrane region" description="Helical" evidence="7">
    <location>
        <begin position="53"/>
        <end position="72"/>
    </location>
</feature>
<dbReference type="Pfam" id="PF07690">
    <property type="entry name" value="MFS_1"/>
    <property type="match status" value="1"/>
</dbReference>
<evidence type="ECO:0000256" key="7">
    <source>
        <dbReference type="SAM" id="Phobius"/>
    </source>
</evidence>
<evidence type="ECO:0000256" key="6">
    <source>
        <dbReference type="ARBA" id="ARBA00023136"/>
    </source>
</evidence>
<dbReference type="PANTHER" id="PTHR42718:SF42">
    <property type="entry name" value="EXPORT PROTEIN"/>
    <property type="match status" value="1"/>
</dbReference>
<keyword evidence="4 7" id="KW-0812">Transmembrane</keyword>
<dbReference type="SUPFAM" id="SSF103473">
    <property type="entry name" value="MFS general substrate transporter"/>
    <property type="match status" value="1"/>
</dbReference>
<feature type="transmembrane region" description="Helical" evidence="7">
    <location>
        <begin position="337"/>
        <end position="355"/>
    </location>
</feature>
<feature type="transmembrane region" description="Helical" evidence="7">
    <location>
        <begin position="206"/>
        <end position="226"/>
    </location>
</feature>
<dbReference type="Gene3D" id="1.20.1250.20">
    <property type="entry name" value="MFS general substrate transporter like domains"/>
    <property type="match status" value="1"/>
</dbReference>
<dbReference type="EMBL" id="CP159218">
    <property type="protein sequence ID" value="XCG64549.1"/>
    <property type="molecule type" value="Genomic_DNA"/>
</dbReference>
<feature type="transmembrane region" description="Helical" evidence="7">
    <location>
        <begin position="304"/>
        <end position="325"/>
    </location>
</feature>
<dbReference type="PRINTS" id="PR01036">
    <property type="entry name" value="TCRTETB"/>
</dbReference>
<feature type="domain" description="Major facilitator superfamily (MFS) profile" evidence="8">
    <location>
        <begin position="18"/>
        <end position="467"/>
    </location>
</feature>
<evidence type="ECO:0000259" key="8">
    <source>
        <dbReference type="PROSITE" id="PS50850"/>
    </source>
</evidence>
<reference evidence="9" key="1">
    <citation type="submission" date="2024-05" db="EMBL/GenBank/DDBJ databases">
        <authorList>
            <person name="Cai S.Y."/>
            <person name="Jin L.M."/>
            <person name="Li H.R."/>
        </authorList>
    </citation>
    <scope>NUCLEOTIDE SEQUENCE</scope>
    <source>
        <strain evidence="9">A5-74</strain>
    </source>
</reference>
<evidence type="ECO:0000256" key="1">
    <source>
        <dbReference type="ARBA" id="ARBA00004651"/>
    </source>
</evidence>
<dbReference type="NCBIfam" id="TIGR00711">
    <property type="entry name" value="efflux_EmrB"/>
    <property type="match status" value="1"/>
</dbReference>
<feature type="transmembrane region" description="Helical" evidence="7">
    <location>
        <begin position="411"/>
        <end position="431"/>
    </location>
</feature>
<evidence type="ECO:0000256" key="4">
    <source>
        <dbReference type="ARBA" id="ARBA00022692"/>
    </source>
</evidence>
<keyword evidence="5 7" id="KW-1133">Transmembrane helix</keyword>
<feature type="transmembrane region" description="Helical" evidence="7">
    <location>
        <begin position="146"/>
        <end position="168"/>
    </location>
</feature>
<proteinExistence type="predicted"/>
<dbReference type="GO" id="GO:0005886">
    <property type="term" value="C:plasma membrane"/>
    <property type="evidence" value="ECO:0007669"/>
    <property type="project" value="UniProtKB-SubCell"/>
</dbReference>
<comment type="subcellular location">
    <subcellularLocation>
        <location evidence="1">Cell membrane</location>
        <topology evidence="1">Multi-pass membrane protein</topology>
    </subcellularLocation>
</comment>
<feature type="transmembrane region" description="Helical" evidence="7">
    <location>
        <begin position="18"/>
        <end position="41"/>
    </location>
</feature>
<feature type="transmembrane region" description="Helical" evidence="7">
    <location>
        <begin position="367"/>
        <end position="390"/>
    </location>
</feature>
<name>A0AAU8DQG6_9ACTN</name>
<dbReference type="InterPro" id="IPR036259">
    <property type="entry name" value="MFS_trans_sf"/>
</dbReference>
<keyword evidence="3" id="KW-1003">Cell membrane</keyword>
<feature type="transmembrane region" description="Helical" evidence="7">
    <location>
        <begin position="443"/>
        <end position="464"/>
    </location>
</feature>
<feature type="transmembrane region" description="Helical" evidence="7">
    <location>
        <begin position="113"/>
        <end position="134"/>
    </location>
</feature>
<gene>
    <name evidence="9" type="ORF">ABLG96_04195</name>
</gene>
<evidence type="ECO:0000256" key="3">
    <source>
        <dbReference type="ARBA" id="ARBA00022475"/>
    </source>
</evidence>
<keyword evidence="6 7" id="KW-0472">Membrane</keyword>
<dbReference type="Gene3D" id="1.20.1720.10">
    <property type="entry name" value="Multidrug resistance protein D"/>
    <property type="match status" value="1"/>
</dbReference>
<dbReference type="PANTHER" id="PTHR42718">
    <property type="entry name" value="MAJOR FACILITATOR SUPERFAMILY MULTIDRUG TRANSPORTER MFSC"/>
    <property type="match status" value="1"/>
</dbReference>
<dbReference type="PROSITE" id="PS50850">
    <property type="entry name" value="MFS"/>
    <property type="match status" value="1"/>
</dbReference>
<dbReference type="RefSeq" id="WP_353650162.1">
    <property type="nucleotide sequence ID" value="NZ_CP159218.1"/>
</dbReference>
<dbReference type="CDD" id="cd17321">
    <property type="entry name" value="MFS_MMR_MDR_like"/>
    <property type="match status" value="1"/>
</dbReference>
<keyword evidence="2" id="KW-0813">Transport</keyword>
<dbReference type="GO" id="GO:0022857">
    <property type="term" value="F:transmembrane transporter activity"/>
    <property type="evidence" value="ECO:0007669"/>
    <property type="project" value="InterPro"/>
</dbReference>
<dbReference type="InterPro" id="IPR020846">
    <property type="entry name" value="MFS_dom"/>
</dbReference>
<evidence type="ECO:0000313" key="9">
    <source>
        <dbReference type="EMBL" id="XCG64549.1"/>
    </source>
</evidence>
<sequence>MSANDGGLVLRSRQGRGVLAATILGSGMAMLDGTVVGVALPRIGSDLGAGLTALQWTVNAYTLSLAGLLLLGGSLGDHLGRRRVYVIGIVWFTIASIGCAVAPNVGVLIGMRLLQGVGAALLTPGSLAILEAVFRREDRAAAVGSWSGLGGIATAIGPVVGGVLVGVAPWGWRLIFLINIPLAVIVIWLAGRHIPETRDDEADPHYDVRGVLLAAAGLGLTVYALTEGASRQWPSVLVVLLVAGVVLLAGFVLVEARGRHPMMPLSLFRERQFTAANVVTFVVYGALGGALFLIPVQLQRVSGFTPVAAGSALLPVTVIMLLLSARAGRLATRIGPRVPMTVGPIAAGIGLVLLLRVDIDASYWADVLPAVIVFGLGLAATVAPLTATALASAPPRQVGIASAVNNDIARVAGLLAVAVLPGLAGITPVAYDRPSELSAGFHHAMLISSGLCVLGGLLALVLVAGREQSPVTPAQL</sequence>
<protein>
    <submittedName>
        <fullName evidence="9">MFS transporter</fullName>
    </submittedName>
</protein>
<feature type="transmembrane region" description="Helical" evidence="7">
    <location>
        <begin position="174"/>
        <end position="194"/>
    </location>
</feature>
<accession>A0AAU8DQG6</accession>
<feature type="transmembrane region" description="Helical" evidence="7">
    <location>
        <begin position="84"/>
        <end position="107"/>
    </location>
</feature>
<evidence type="ECO:0000256" key="2">
    <source>
        <dbReference type="ARBA" id="ARBA00022448"/>
    </source>
</evidence>
<dbReference type="InterPro" id="IPR004638">
    <property type="entry name" value="EmrB-like"/>
</dbReference>
<feature type="transmembrane region" description="Helical" evidence="7">
    <location>
        <begin position="232"/>
        <end position="254"/>
    </location>
</feature>